<organism evidence="1 2">
    <name type="scientific">Fusarium keratoplasticum</name>
    <dbReference type="NCBI Taxonomy" id="1328300"/>
    <lineage>
        <taxon>Eukaryota</taxon>
        <taxon>Fungi</taxon>
        <taxon>Dikarya</taxon>
        <taxon>Ascomycota</taxon>
        <taxon>Pezizomycotina</taxon>
        <taxon>Sordariomycetes</taxon>
        <taxon>Hypocreomycetidae</taxon>
        <taxon>Hypocreales</taxon>
        <taxon>Nectriaceae</taxon>
        <taxon>Fusarium</taxon>
        <taxon>Fusarium solani species complex</taxon>
    </lineage>
</organism>
<comment type="caution">
    <text evidence="1">The sequence shown here is derived from an EMBL/GenBank/DDBJ whole genome shotgun (WGS) entry which is preliminary data.</text>
</comment>
<reference evidence="1" key="1">
    <citation type="submission" date="2022-06" db="EMBL/GenBank/DDBJ databases">
        <title>Fusarium solani species complex genomes reveal bases of compartmentalisation and animal pathogenesis.</title>
        <authorList>
            <person name="Tsai I.J."/>
        </authorList>
    </citation>
    <scope>NUCLEOTIDE SEQUENCE</scope>
    <source>
        <strain evidence="1">Fu6.1</strain>
    </source>
</reference>
<dbReference type="EMBL" id="CM046507">
    <property type="protein sequence ID" value="KAI8668875.1"/>
    <property type="molecule type" value="Genomic_DNA"/>
</dbReference>
<sequence length="84" mass="8465">MCYANLGTLVCQACGRRVGEQPVGTTPCLAGCGKYVSRVTGAVVRGECGGAAWGGGADGLLESTREEMSLATHSEVAIIANSTS</sequence>
<keyword evidence="2" id="KW-1185">Reference proteome</keyword>
<evidence type="ECO:0000313" key="2">
    <source>
        <dbReference type="Proteomes" id="UP001065298"/>
    </source>
</evidence>
<name>A0ACC0QWI2_9HYPO</name>
<gene>
    <name evidence="1" type="ORF">NCS57_00700700</name>
</gene>
<proteinExistence type="predicted"/>
<accession>A0ACC0QWI2</accession>
<protein>
    <submittedName>
        <fullName evidence="1">Uncharacterized protein</fullName>
    </submittedName>
</protein>
<evidence type="ECO:0000313" key="1">
    <source>
        <dbReference type="EMBL" id="KAI8668875.1"/>
    </source>
</evidence>
<dbReference type="Proteomes" id="UP001065298">
    <property type="component" value="Chromosome 5"/>
</dbReference>